<reference evidence="1 2" key="1">
    <citation type="submission" date="2016-10" db="EMBL/GenBank/DDBJ databases">
        <title>Genome sequence of Rothia aeria strain JCM11412.</title>
        <authorList>
            <person name="Nambu T."/>
        </authorList>
    </citation>
    <scope>NUCLEOTIDE SEQUENCE [LARGE SCALE GENOMIC DNA]</scope>
    <source>
        <strain evidence="1 2">JCM 11412</strain>
    </source>
</reference>
<evidence type="ECO:0000313" key="2">
    <source>
        <dbReference type="Proteomes" id="UP000250241"/>
    </source>
</evidence>
<dbReference type="RefSeq" id="WP_128087505.1">
    <property type="nucleotide sequence ID" value="NZ_CAUPAD010000001.1"/>
</dbReference>
<dbReference type="Proteomes" id="UP000250241">
    <property type="component" value="Chromosome"/>
</dbReference>
<name>A0A2Z5QYI6_9MICC</name>
<proteinExistence type="predicted"/>
<sequence>MKQPYEISSDFFKKMTSSGWYFERDVLLEKLPPHLEELPDLVKKFLREIWYISVAKDMYIPVEYEMFMFDNEVYTFGETTQELIDYSLEENSSDYFCPHLIDKKIRNFGFKEGRDILIDELGRIYEIPDSGDIYYVGGKFYEGLYNLIYSRGESYIVSDTGELFKETQEGIMSANMNIEDIE</sequence>
<keyword evidence="2" id="KW-1185">Reference proteome</keyword>
<protein>
    <submittedName>
        <fullName evidence="1">Uncharacterized protein</fullName>
    </submittedName>
</protein>
<evidence type="ECO:0000313" key="1">
    <source>
        <dbReference type="EMBL" id="BAV87304.1"/>
    </source>
</evidence>
<gene>
    <name evidence="1" type="ORF">RA11412_1005</name>
</gene>
<dbReference type="KEGG" id="raj:RA11412_1005"/>
<dbReference type="AlphaFoldDB" id="A0A2Z5QYI6"/>
<accession>A0A2Z5QYI6</accession>
<dbReference type="GeneID" id="93861426"/>
<organism evidence="1 2">
    <name type="scientific">Rothia aeria</name>
    <dbReference type="NCBI Taxonomy" id="172042"/>
    <lineage>
        <taxon>Bacteria</taxon>
        <taxon>Bacillati</taxon>
        <taxon>Actinomycetota</taxon>
        <taxon>Actinomycetes</taxon>
        <taxon>Micrococcales</taxon>
        <taxon>Micrococcaceae</taxon>
        <taxon>Rothia</taxon>
    </lineage>
</organism>
<dbReference type="EMBL" id="AP017895">
    <property type="protein sequence ID" value="BAV87304.1"/>
    <property type="molecule type" value="Genomic_DNA"/>
</dbReference>